<dbReference type="Pfam" id="PF00849">
    <property type="entry name" value="PseudoU_synth_2"/>
    <property type="match status" value="1"/>
</dbReference>
<dbReference type="GO" id="GO:0000455">
    <property type="term" value="P:enzyme-directed rRNA pseudouridine synthesis"/>
    <property type="evidence" value="ECO:0007669"/>
    <property type="project" value="TreeGrafter"/>
</dbReference>
<dbReference type="InterPro" id="IPR020103">
    <property type="entry name" value="PsdUridine_synth_cat_dom_sf"/>
</dbReference>
<dbReference type="PANTHER" id="PTHR21600:SF44">
    <property type="entry name" value="RIBOSOMAL LARGE SUBUNIT PSEUDOURIDINE SYNTHASE D"/>
    <property type="match status" value="1"/>
</dbReference>
<dbReference type="KEGG" id="mbas:ALGA_0301"/>
<feature type="domain" description="Pseudouridine synthase RsuA/RluA-like" evidence="3">
    <location>
        <begin position="29"/>
        <end position="180"/>
    </location>
</feature>
<keyword evidence="5" id="KW-1185">Reference proteome</keyword>
<dbReference type="InterPro" id="IPR050188">
    <property type="entry name" value="RluA_PseudoU_synthase"/>
</dbReference>
<dbReference type="SUPFAM" id="SSF55120">
    <property type="entry name" value="Pseudouridine synthase"/>
    <property type="match status" value="1"/>
</dbReference>
<reference evidence="4 5" key="1">
    <citation type="journal article" date="2018" name="Mar. Genomics">
        <title>Complete genome sequence of Marinifilaceae bacterium strain SPP2, isolated from the Antarctic marine sediment.</title>
        <authorList>
            <person name="Watanabe M."/>
            <person name="Kojima H."/>
            <person name="Fukui M."/>
        </authorList>
    </citation>
    <scope>NUCLEOTIDE SEQUENCE [LARGE SCALE GENOMIC DNA]</scope>
    <source>
        <strain evidence="4 5">SPP2</strain>
    </source>
</reference>
<dbReference type="Proteomes" id="UP000218267">
    <property type="component" value="Chromosome"/>
</dbReference>
<dbReference type="EMBL" id="AP018042">
    <property type="protein sequence ID" value="BAX78696.1"/>
    <property type="molecule type" value="Genomic_DNA"/>
</dbReference>
<dbReference type="RefSeq" id="WP_197705670.1">
    <property type="nucleotide sequence ID" value="NZ_AP018042.1"/>
</dbReference>
<proteinExistence type="inferred from homology"/>
<sequence>MMEENQKPQHKVKLRFQPTGCTILHEDQDIIVVEKVSGLLTMGSDSERTKTAYQHLTHYVKKGNPKSRNRVFIVHRLDKDTSGVLVFAKTEAAKVFLQTEWQSFSKKYIAVVEGTLAEKEGIIESYLTENSIHRVFSVQNPNKGKFAKTGYKVLRESKHYSMLEINLFTGRKNQIRVHFAEHGNPVAGDRIYGIKGKGVKRLALHSASLTIQHPFTKKEMTFETGIPGFFKQLLK</sequence>
<reference evidence="5" key="2">
    <citation type="journal article" date="2020" name="Antonie Van Leeuwenhoek">
        <title>Labilibaculum antarcticum sp. nov., a novel facultative anaerobic, psychrotorelant bacterium isolated from marine sediment of Antarctica.</title>
        <authorList>
            <person name="Watanabe M."/>
            <person name="Kojima H."/>
            <person name="Fukui M."/>
        </authorList>
    </citation>
    <scope>NUCLEOTIDE SEQUENCE [LARGE SCALE GENOMIC DNA]</scope>
    <source>
        <strain evidence="5">SPP2</strain>
    </source>
</reference>
<dbReference type="GO" id="GO:0140098">
    <property type="term" value="F:catalytic activity, acting on RNA"/>
    <property type="evidence" value="ECO:0007669"/>
    <property type="project" value="UniProtKB-ARBA"/>
</dbReference>
<dbReference type="CDD" id="cd02869">
    <property type="entry name" value="PseudoU_synth_RluA_like"/>
    <property type="match status" value="1"/>
</dbReference>
<accession>A0A1Y1CEB5</accession>
<dbReference type="PANTHER" id="PTHR21600">
    <property type="entry name" value="MITOCHONDRIAL RNA PSEUDOURIDINE SYNTHASE"/>
    <property type="match status" value="1"/>
</dbReference>
<evidence type="ECO:0000256" key="1">
    <source>
        <dbReference type="ARBA" id="ARBA00010876"/>
    </source>
</evidence>
<dbReference type="PROSITE" id="PS01129">
    <property type="entry name" value="PSI_RLU"/>
    <property type="match status" value="1"/>
</dbReference>
<dbReference type="Gene3D" id="3.30.2350.10">
    <property type="entry name" value="Pseudouridine synthase"/>
    <property type="match status" value="1"/>
</dbReference>
<evidence type="ECO:0000313" key="4">
    <source>
        <dbReference type="EMBL" id="BAX78696.1"/>
    </source>
</evidence>
<dbReference type="InterPro" id="IPR006145">
    <property type="entry name" value="PsdUridine_synth_RsuA/RluA"/>
</dbReference>
<dbReference type="InterPro" id="IPR006224">
    <property type="entry name" value="PsdUridine_synth_RluA-like_CS"/>
</dbReference>
<organism evidence="4 5">
    <name type="scientific">Labilibaculum antarcticum</name>
    <dbReference type="NCBI Taxonomy" id="1717717"/>
    <lineage>
        <taxon>Bacteria</taxon>
        <taxon>Pseudomonadati</taxon>
        <taxon>Bacteroidota</taxon>
        <taxon>Bacteroidia</taxon>
        <taxon>Marinilabiliales</taxon>
        <taxon>Marinifilaceae</taxon>
        <taxon>Labilibaculum</taxon>
    </lineage>
</organism>
<keyword evidence="2" id="KW-0413">Isomerase</keyword>
<gene>
    <name evidence="4" type="ORF">ALGA_0301</name>
</gene>
<evidence type="ECO:0000313" key="5">
    <source>
        <dbReference type="Proteomes" id="UP000218267"/>
    </source>
</evidence>
<evidence type="ECO:0000259" key="3">
    <source>
        <dbReference type="Pfam" id="PF00849"/>
    </source>
</evidence>
<dbReference type="GO" id="GO:0009982">
    <property type="term" value="F:pseudouridine synthase activity"/>
    <property type="evidence" value="ECO:0007669"/>
    <property type="project" value="InterPro"/>
</dbReference>
<dbReference type="GO" id="GO:0003723">
    <property type="term" value="F:RNA binding"/>
    <property type="evidence" value="ECO:0007669"/>
    <property type="project" value="InterPro"/>
</dbReference>
<dbReference type="AlphaFoldDB" id="A0A1Y1CEB5"/>
<evidence type="ECO:0000256" key="2">
    <source>
        <dbReference type="ARBA" id="ARBA00023235"/>
    </source>
</evidence>
<name>A0A1Y1CEB5_9BACT</name>
<protein>
    <submittedName>
        <fullName evidence="4">RNA pseudouridine synthase</fullName>
    </submittedName>
</protein>
<comment type="similarity">
    <text evidence="1">Belongs to the pseudouridine synthase RluA family.</text>
</comment>